<gene>
    <name evidence="2" type="ORF">V6N11_042363</name>
</gene>
<evidence type="ECO:0000313" key="3">
    <source>
        <dbReference type="Proteomes" id="UP001396334"/>
    </source>
</evidence>
<dbReference type="EMBL" id="JBBPBN010000030">
    <property type="protein sequence ID" value="KAK9004913.1"/>
    <property type="molecule type" value="Genomic_DNA"/>
</dbReference>
<sequence length="102" mass="10842">MDNADGIAVEKDENADGIAVEKDENADAIAVENGGNDDENAGGGGNAGQMAIIRYFDRAIGIYPAPLATQAEAVHRDVNLTADLLAHKGIHQSCPWVWRIEI</sequence>
<organism evidence="2 3">
    <name type="scientific">Hibiscus sabdariffa</name>
    <name type="common">roselle</name>
    <dbReference type="NCBI Taxonomy" id="183260"/>
    <lineage>
        <taxon>Eukaryota</taxon>
        <taxon>Viridiplantae</taxon>
        <taxon>Streptophyta</taxon>
        <taxon>Embryophyta</taxon>
        <taxon>Tracheophyta</taxon>
        <taxon>Spermatophyta</taxon>
        <taxon>Magnoliopsida</taxon>
        <taxon>eudicotyledons</taxon>
        <taxon>Gunneridae</taxon>
        <taxon>Pentapetalae</taxon>
        <taxon>rosids</taxon>
        <taxon>malvids</taxon>
        <taxon>Malvales</taxon>
        <taxon>Malvaceae</taxon>
        <taxon>Malvoideae</taxon>
        <taxon>Hibiscus</taxon>
    </lineage>
</organism>
<evidence type="ECO:0000256" key="1">
    <source>
        <dbReference type="SAM" id="MobiDB-lite"/>
    </source>
</evidence>
<dbReference type="Proteomes" id="UP001396334">
    <property type="component" value="Unassembled WGS sequence"/>
</dbReference>
<evidence type="ECO:0000313" key="2">
    <source>
        <dbReference type="EMBL" id="KAK9004913.1"/>
    </source>
</evidence>
<feature type="compositionally biased region" description="Basic and acidic residues" evidence="1">
    <location>
        <begin position="8"/>
        <end position="21"/>
    </location>
</feature>
<name>A0ABR2QWC8_9ROSI</name>
<comment type="caution">
    <text evidence="2">The sequence shown here is derived from an EMBL/GenBank/DDBJ whole genome shotgun (WGS) entry which is preliminary data.</text>
</comment>
<protein>
    <submittedName>
        <fullName evidence="2">Uncharacterized protein</fullName>
    </submittedName>
</protein>
<reference evidence="2 3" key="1">
    <citation type="journal article" date="2024" name="G3 (Bethesda)">
        <title>Genome assembly of Hibiscus sabdariffa L. provides insights into metabolisms of medicinal natural products.</title>
        <authorList>
            <person name="Kim T."/>
        </authorList>
    </citation>
    <scope>NUCLEOTIDE SEQUENCE [LARGE SCALE GENOMIC DNA]</scope>
    <source>
        <strain evidence="2">TK-2024</strain>
        <tissue evidence="2">Old leaves</tissue>
    </source>
</reference>
<feature type="region of interest" description="Disordered" evidence="1">
    <location>
        <begin position="1"/>
        <end position="21"/>
    </location>
</feature>
<keyword evidence="3" id="KW-1185">Reference proteome</keyword>
<accession>A0ABR2QWC8</accession>
<proteinExistence type="predicted"/>